<evidence type="ECO:0008006" key="4">
    <source>
        <dbReference type="Google" id="ProtNLM"/>
    </source>
</evidence>
<gene>
    <name evidence="2" type="ORF">GSI01S_33_00050</name>
</gene>
<feature type="region of interest" description="Disordered" evidence="1">
    <location>
        <begin position="1"/>
        <end position="22"/>
    </location>
</feature>
<comment type="caution">
    <text evidence="2">The sequence shown here is derived from an EMBL/GenBank/DDBJ whole genome shotgun (WGS) entry which is preliminary data.</text>
</comment>
<feature type="compositionally biased region" description="Basic and acidic residues" evidence="1">
    <location>
        <begin position="1"/>
        <end position="10"/>
    </location>
</feature>
<accession>L7LN45</accession>
<dbReference type="InterPro" id="IPR016136">
    <property type="entry name" value="DNA_helicase_N/primase_C"/>
</dbReference>
<keyword evidence="3" id="KW-1185">Reference proteome</keyword>
<sequence length="230" mass="24918">MTGTDHDAHQPADTVPATTNEEDDDMTATLEHPALETVHDATDTLVGLPTDLDDIDAQIHAELDFLTSLIWSPATAAAIHALVGDHQHRDSTGGYPADRIPMNHPLFLSPIHGRIFRTVVELVDEGAPVTPQILMTRIGTTDRAARQTLITIAAPTGHGPLPGGSDVPYLSRGIVDAYYRRGYTALLARMQIALEDADTDDLAGHWTTLTNHQQAAERRRFAVTDALAKL</sequence>
<evidence type="ECO:0000256" key="1">
    <source>
        <dbReference type="SAM" id="MobiDB-lite"/>
    </source>
</evidence>
<evidence type="ECO:0000313" key="3">
    <source>
        <dbReference type="Proteomes" id="UP000035083"/>
    </source>
</evidence>
<name>L7LN45_9ACTN</name>
<dbReference type="EMBL" id="BANU01000033">
    <property type="protein sequence ID" value="GAC62319.1"/>
    <property type="molecule type" value="Genomic_DNA"/>
</dbReference>
<protein>
    <recommendedName>
        <fullName evidence="4">DNA helicase DnaB-like N-terminal domain-containing protein</fullName>
    </recommendedName>
</protein>
<dbReference type="Proteomes" id="UP000035083">
    <property type="component" value="Unassembled WGS sequence"/>
</dbReference>
<dbReference type="Gene3D" id="1.10.860.10">
    <property type="entry name" value="DNAb Helicase, Chain A"/>
    <property type="match status" value="1"/>
</dbReference>
<proteinExistence type="predicted"/>
<organism evidence="2 3">
    <name type="scientific">Gordonia sihwensis NBRC 108236</name>
    <dbReference type="NCBI Taxonomy" id="1223544"/>
    <lineage>
        <taxon>Bacteria</taxon>
        <taxon>Bacillati</taxon>
        <taxon>Actinomycetota</taxon>
        <taxon>Actinomycetes</taxon>
        <taxon>Mycobacteriales</taxon>
        <taxon>Gordoniaceae</taxon>
        <taxon>Gordonia</taxon>
    </lineage>
</organism>
<evidence type="ECO:0000313" key="2">
    <source>
        <dbReference type="EMBL" id="GAC62319.1"/>
    </source>
</evidence>
<reference evidence="2 3" key="1">
    <citation type="submission" date="2012-12" db="EMBL/GenBank/DDBJ databases">
        <title>Whole genome shotgun sequence of Gordonia sihwensis NBRC 108236.</title>
        <authorList>
            <person name="Yoshida I."/>
            <person name="Hosoyama A."/>
            <person name="Tsuchikane K."/>
            <person name="Ando Y."/>
            <person name="Baba S."/>
            <person name="Ohji S."/>
            <person name="Hamada M."/>
            <person name="Tamura T."/>
            <person name="Yamazoe A."/>
            <person name="Yamazaki S."/>
            <person name="Fujita N."/>
        </authorList>
    </citation>
    <scope>NUCLEOTIDE SEQUENCE [LARGE SCALE GENOMIC DNA]</scope>
    <source>
        <strain evidence="2 3">NBRC 108236</strain>
    </source>
</reference>
<dbReference type="RefSeq" id="WP_006897725.1">
    <property type="nucleotide sequence ID" value="NZ_BANU01000033.1"/>
</dbReference>
<dbReference type="AlphaFoldDB" id="L7LN45"/>
<dbReference type="eggNOG" id="ENOG5033SCI">
    <property type="taxonomic scope" value="Bacteria"/>
</dbReference>